<comment type="caution">
    <text evidence="2">The sequence shown here is derived from an EMBL/GenBank/DDBJ whole genome shotgun (WGS) entry which is preliminary data.</text>
</comment>
<keyword evidence="1" id="KW-0812">Transmembrane</keyword>
<evidence type="ECO:0000256" key="1">
    <source>
        <dbReference type="SAM" id="Phobius"/>
    </source>
</evidence>
<keyword evidence="1" id="KW-1133">Transmembrane helix</keyword>
<feature type="transmembrane region" description="Helical" evidence="1">
    <location>
        <begin position="20"/>
        <end position="38"/>
    </location>
</feature>
<dbReference type="AlphaFoldDB" id="A0A9P1I8E4"/>
<sequence>MSKFRGFKEEDYRPSVLPSWISWWLIFSGVVCTIDVLYTMNRPYTNDRSQPFHSFVFAGWHLYSNVDRQYRETNNLVTTTTGRVMLLECFLNFLAVGMANARSRHAILLAFTTNLMVWWKTVMYFTFFLNPPAGTEELFNQNYSYFQMFMIFWVPNGIWMVFPTLILIVLWNRLALPPKLEEQYWKINKKCRGELTFEADD</sequence>
<protein>
    <recommendedName>
        <fullName evidence="4">EXPERA domain-containing protein</fullName>
    </recommendedName>
</protein>
<feature type="transmembrane region" description="Helical" evidence="1">
    <location>
        <begin position="106"/>
        <end position="129"/>
    </location>
</feature>
<keyword evidence="1" id="KW-0472">Membrane</keyword>
<proteinExistence type="predicted"/>
<organism evidence="2 3">
    <name type="scientific">Caenorhabditis angaria</name>
    <dbReference type="NCBI Taxonomy" id="860376"/>
    <lineage>
        <taxon>Eukaryota</taxon>
        <taxon>Metazoa</taxon>
        <taxon>Ecdysozoa</taxon>
        <taxon>Nematoda</taxon>
        <taxon>Chromadorea</taxon>
        <taxon>Rhabditida</taxon>
        <taxon>Rhabditina</taxon>
        <taxon>Rhabditomorpha</taxon>
        <taxon>Rhabditoidea</taxon>
        <taxon>Rhabditidae</taxon>
        <taxon>Peloderinae</taxon>
        <taxon>Caenorhabditis</taxon>
    </lineage>
</organism>
<dbReference type="Proteomes" id="UP001152747">
    <property type="component" value="Unassembled WGS sequence"/>
</dbReference>
<dbReference type="PANTHER" id="PTHR37919:SF1">
    <property type="entry name" value="EXPERA DOMAIN-CONTAINING PROTEIN"/>
    <property type="match status" value="1"/>
</dbReference>
<accession>A0A9P1I8E4</accession>
<keyword evidence="3" id="KW-1185">Reference proteome</keyword>
<evidence type="ECO:0000313" key="2">
    <source>
        <dbReference type="EMBL" id="CAI5441362.1"/>
    </source>
</evidence>
<dbReference type="PANTHER" id="PTHR37919">
    <property type="entry name" value="PROTEIN CBG05606"/>
    <property type="match status" value="1"/>
</dbReference>
<dbReference type="EMBL" id="CANHGI010000002">
    <property type="protein sequence ID" value="CAI5441362.1"/>
    <property type="molecule type" value="Genomic_DNA"/>
</dbReference>
<name>A0A9P1I8E4_9PELO</name>
<evidence type="ECO:0000313" key="3">
    <source>
        <dbReference type="Proteomes" id="UP001152747"/>
    </source>
</evidence>
<reference evidence="2" key="1">
    <citation type="submission" date="2022-11" db="EMBL/GenBank/DDBJ databases">
        <authorList>
            <person name="Kikuchi T."/>
        </authorList>
    </citation>
    <scope>NUCLEOTIDE SEQUENCE</scope>
    <source>
        <strain evidence="2">PS1010</strain>
    </source>
</reference>
<gene>
    <name evidence="2" type="ORF">CAMP_LOCUS3999</name>
</gene>
<feature type="transmembrane region" description="Helical" evidence="1">
    <location>
        <begin position="149"/>
        <end position="171"/>
    </location>
</feature>
<evidence type="ECO:0008006" key="4">
    <source>
        <dbReference type="Google" id="ProtNLM"/>
    </source>
</evidence>
<dbReference type="OrthoDB" id="60858at2759"/>